<evidence type="ECO:0000313" key="2">
    <source>
        <dbReference type="Proteomes" id="UP000805704"/>
    </source>
</evidence>
<reference evidence="1" key="1">
    <citation type="submission" date="2020-04" db="EMBL/GenBank/DDBJ databases">
        <title>A chromosome-scale assembly and high-density genetic map of the yellow drum (Nibea albiflora) genome.</title>
        <authorList>
            <person name="Xu D."/>
            <person name="Zhang W."/>
            <person name="Chen R."/>
            <person name="Tan P."/>
            <person name="Wang L."/>
            <person name="Song H."/>
            <person name="Tian L."/>
            <person name="Zhu Q."/>
            <person name="Wang B."/>
        </authorList>
    </citation>
    <scope>NUCLEOTIDE SEQUENCE</scope>
    <source>
        <strain evidence="1">ZJHYS-2018</strain>
    </source>
</reference>
<sequence length="68" mass="7826">MFLQVSKLHALGCQPILFLGQYDRKGNIVGDLISHIEPAEGVAQEILMKTRKLYEHLLRSKMSFVHYL</sequence>
<gene>
    <name evidence="1" type="ORF">GBF38_022181</name>
</gene>
<organism evidence="1 2">
    <name type="scientific">Nibea albiflora</name>
    <name type="common">Yellow drum</name>
    <name type="synonym">Corvina albiflora</name>
    <dbReference type="NCBI Taxonomy" id="240163"/>
    <lineage>
        <taxon>Eukaryota</taxon>
        <taxon>Metazoa</taxon>
        <taxon>Chordata</taxon>
        <taxon>Craniata</taxon>
        <taxon>Vertebrata</taxon>
        <taxon>Euteleostomi</taxon>
        <taxon>Actinopterygii</taxon>
        <taxon>Neopterygii</taxon>
        <taxon>Teleostei</taxon>
        <taxon>Neoteleostei</taxon>
        <taxon>Acanthomorphata</taxon>
        <taxon>Eupercaria</taxon>
        <taxon>Sciaenidae</taxon>
        <taxon>Nibea</taxon>
    </lineage>
</organism>
<keyword evidence="2" id="KW-1185">Reference proteome</keyword>
<evidence type="ECO:0000313" key="1">
    <source>
        <dbReference type="EMBL" id="KAG8013695.1"/>
    </source>
</evidence>
<comment type="caution">
    <text evidence="1">The sequence shown here is derived from an EMBL/GenBank/DDBJ whole genome shotgun (WGS) entry which is preliminary data.</text>
</comment>
<dbReference type="EMBL" id="CM024799">
    <property type="protein sequence ID" value="KAG8013695.1"/>
    <property type="molecule type" value="Genomic_DNA"/>
</dbReference>
<name>A0ACB7FI28_NIBAL</name>
<proteinExistence type="predicted"/>
<accession>A0ACB7FI28</accession>
<dbReference type="Proteomes" id="UP000805704">
    <property type="component" value="Chromosome 11"/>
</dbReference>
<protein>
    <submittedName>
        <fullName evidence="1">Uncharacterized protein</fullName>
    </submittedName>
</protein>